<dbReference type="PANTHER" id="PTHR46018">
    <property type="entry name" value="ZINC PHOSPHODIESTERASE ELAC PROTEIN 1"/>
    <property type="match status" value="1"/>
</dbReference>
<comment type="cofactor">
    <cofactor evidence="1">
        <name>Zn(2+)</name>
        <dbReference type="ChEBI" id="CHEBI:29105"/>
    </cofactor>
</comment>
<organism evidence="10 11">
    <name type="scientific">Rhizoclosmatium globosum</name>
    <dbReference type="NCBI Taxonomy" id="329046"/>
    <lineage>
        <taxon>Eukaryota</taxon>
        <taxon>Fungi</taxon>
        <taxon>Fungi incertae sedis</taxon>
        <taxon>Chytridiomycota</taxon>
        <taxon>Chytridiomycota incertae sedis</taxon>
        <taxon>Chytridiomycetes</taxon>
        <taxon>Chytridiales</taxon>
        <taxon>Chytriomycetaceae</taxon>
        <taxon>Rhizoclosmatium</taxon>
    </lineage>
</organism>
<evidence type="ECO:0000259" key="9">
    <source>
        <dbReference type="SMART" id="SM00849"/>
    </source>
</evidence>
<dbReference type="SUPFAM" id="SSF56281">
    <property type="entry name" value="Metallo-hydrolase/oxidoreductase"/>
    <property type="match status" value="1"/>
</dbReference>
<dbReference type="SMART" id="SM00849">
    <property type="entry name" value="Lactamase_B"/>
    <property type="match status" value="1"/>
</dbReference>
<dbReference type="GO" id="GO:0005634">
    <property type="term" value="C:nucleus"/>
    <property type="evidence" value="ECO:0007669"/>
    <property type="project" value="TreeGrafter"/>
</dbReference>
<dbReference type="Pfam" id="PF23023">
    <property type="entry name" value="Anti-Pycsar_Apyc1"/>
    <property type="match status" value="1"/>
</dbReference>
<dbReference type="Gene3D" id="3.60.15.10">
    <property type="entry name" value="Ribonuclease Z/Hydroxyacylglutathione hydrolase-like"/>
    <property type="match status" value="1"/>
</dbReference>
<keyword evidence="8" id="KW-0862">Zinc</keyword>
<keyword evidence="7 10" id="KW-0378">Hydrolase</keyword>
<evidence type="ECO:0000256" key="5">
    <source>
        <dbReference type="ARBA" id="ARBA00022723"/>
    </source>
</evidence>
<keyword evidence="4" id="KW-0540">Nuclease</keyword>
<accession>A0A1Y2ATV7</accession>
<evidence type="ECO:0000256" key="3">
    <source>
        <dbReference type="ARBA" id="ARBA00022694"/>
    </source>
</evidence>
<dbReference type="EMBL" id="MCGO01000130">
    <property type="protein sequence ID" value="ORY25375.1"/>
    <property type="molecule type" value="Genomic_DNA"/>
</dbReference>
<evidence type="ECO:0000256" key="2">
    <source>
        <dbReference type="ARBA" id="ARBA00011738"/>
    </source>
</evidence>
<evidence type="ECO:0000313" key="11">
    <source>
        <dbReference type="Proteomes" id="UP000193642"/>
    </source>
</evidence>
<sequence>MDITFLGTASAQPSPTRNHSSLALRIEGEVFLFDCGEATQHQLIKLNSDSSLVVQDPLDSTQVGSTPRLARINAIFLTHLHGDHCFGLPGLLCTAGSVVRLDAETVPINPIHIYGPSGTKNYVRNALLHTISRVGRGFVIHELLLPSDSPSTTAPHIDEQLGEDYQPETINDGVFWKIPSPSQSPSKLSTFSIKAAPIPHTVPTIGYLLAEPSLPGKLRADLITPHLLRNKEALNLKNPLSLLAKFKSSNEPIHLPDGTILHPSEYTDPPKRGRRVVILGDTSNALDSSFPALIDTLDPPSIVDLVIHESTNACLKSDIESGLTPDQVLQTTQEHGHSTPDLAARFAKRVGARKLVLNHFSSRYKGDSSVESLGVMDEVRMLAVNEFGSENVVCARDFMQVRVVAE</sequence>
<dbReference type="OrthoDB" id="527344at2759"/>
<dbReference type="InterPro" id="IPR001279">
    <property type="entry name" value="Metallo-B-lactamas"/>
</dbReference>
<comment type="caution">
    <text evidence="10">The sequence shown here is derived from an EMBL/GenBank/DDBJ whole genome shotgun (WGS) entry which is preliminary data.</text>
</comment>
<feature type="domain" description="Metallo-beta-lactamase" evidence="9">
    <location>
        <begin position="18"/>
        <end position="337"/>
    </location>
</feature>
<keyword evidence="3" id="KW-0819">tRNA processing</keyword>
<keyword evidence="6" id="KW-0255">Endonuclease</keyword>
<dbReference type="PANTHER" id="PTHR46018:SF2">
    <property type="entry name" value="ZINC PHOSPHODIESTERASE ELAC PROTEIN 1"/>
    <property type="match status" value="1"/>
</dbReference>
<dbReference type="HAMAP" id="MF_01818">
    <property type="entry name" value="RNase_Z_BN"/>
    <property type="match status" value="1"/>
</dbReference>
<evidence type="ECO:0000313" key="10">
    <source>
        <dbReference type="EMBL" id="ORY25375.1"/>
    </source>
</evidence>
<dbReference type="Proteomes" id="UP000193642">
    <property type="component" value="Unassembled WGS sequence"/>
</dbReference>
<evidence type="ECO:0000256" key="8">
    <source>
        <dbReference type="ARBA" id="ARBA00022833"/>
    </source>
</evidence>
<keyword evidence="5" id="KW-0479">Metal-binding</keyword>
<dbReference type="CDD" id="cd07717">
    <property type="entry name" value="RNaseZ_ZiPD-like_MBL-fold"/>
    <property type="match status" value="1"/>
</dbReference>
<protein>
    <submittedName>
        <fullName evidence="10">Metallo-hydrolase/oxidoreductase</fullName>
    </submittedName>
</protein>
<name>A0A1Y2ATV7_9FUNG</name>
<dbReference type="GO" id="GO:0042781">
    <property type="term" value="F:3'-tRNA processing endoribonuclease activity"/>
    <property type="evidence" value="ECO:0007669"/>
    <property type="project" value="TreeGrafter"/>
</dbReference>
<dbReference type="GO" id="GO:0046872">
    <property type="term" value="F:metal ion binding"/>
    <property type="evidence" value="ECO:0007669"/>
    <property type="project" value="UniProtKB-KW"/>
</dbReference>
<evidence type="ECO:0000256" key="6">
    <source>
        <dbReference type="ARBA" id="ARBA00022759"/>
    </source>
</evidence>
<dbReference type="STRING" id="329046.A0A1Y2ATV7"/>
<evidence type="ECO:0000256" key="4">
    <source>
        <dbReference type="ARBA" id="ARBA00022722"/>
    </source>
</evidence>
<dbReference type="InterPro" id="IPR013471">
    <property type="entry name" value="RNase_Z/BN"/>
</dbReference>
<evidence type="ECO:0000256" key="1">
    <source>
        <dbReference type="ARBA" id="ARBA00001947"/>
    </source>
</evidence>
<dbReference type="AlphaFoldDB" id="A0A1Y2ATV7"/>
<evidence type="ECO:0000256" key="7">
    <source>
        <dbReference type="ARBA" id="ARBA00022801"/>
    </source>
</evidence>
<comment type="subunit">
    <text evidence="2">Homodimer.</text>
</comment>
<gene>
    <name evidence="10" type="ORF">BCR33DRAFT_859825</name>
</gene>
<keyword evidence="11" id="KW-1185">Reference proteome</keyword>
<reference evidence="10 11" key="1">
    <citation type="submission" date="2016-07" db="EMBL/GenBank/DDBJ databases">
        <title>Pervasive Adenine N6-methylation of Active Genes in Fungi.</title>
        <authorList>
            <consortium name="DOE Joint Genome Institute"/>
            <person name="Mondo S.J."/>
            <person name="Dannebaum R.O."/>
            <person name="Kuo R.C."/>
            <person name="Labutti K."/>
            <person name="Haridas S."/>
            <person name="Kuo A."/>
            <person name="Salamov A."/>
            <person name="Ahrendt S.R."/>
            <person name="Lipzen A."/>
            <person name="Sullivan W."/>
            <person name="Andreopoulos W.B."/>
            <person name="Clum A."/>
            <person name="Lindquist E."/>
            <person name="Daum C."/>
            <person name="Ramamoorthy G.K."/>
            <person name="Gryganskyi A."/>
            <person name="Culley D."/>
            <person name="Magnuson J.K."/>
            <person name="James T.Y."/>
            <person name="O'Malley M.A."/>
            <person name="Stajich J.E."/>
            <person name="Spatafora J.W."/>
            <person name="Visel A."/>
            <person name="Grigoriev I.V."/>
        </authorList>
    </citation>
    <scope>NUCLEOTIDE SEQUENCE [LARGE SCALE GENOMIC DNA]</scope>
    <source>
        <strain evidence="10 11">JEL800</strain>
    </source>
</reference>
<dbReference type="InterPro" id="IPR036866">
    <property type="entry name" value="RibonucZ/Hydroxyglut_hydro"/>
</dbReference>
<proteinExistence type="inferred from homology"/>